<feature type="domain" description="Carrier" evidence="8">
    <location>
        <begin position="2308"/>
        <end position="2381"/>
    </location>
</feature>
<dbReference type="GO" id="GO:0010106">
    <property type="term" value="P:cellular response to iron ion starvation"/>
    <property type="evidence" value="ECO:0007669"/>
    <property type="project" value="UniProtKB-ARBA"/>
</dbReference>
<accession>A0AAF0DGP4</accession>
<dbReference type="InterPro" id="IPR009081">
    <property type="entry name" value="PP-bd_ACP"/>
</dbReference>
<dbReference type="SUPFAM" id="SSF47336">
    <property type="entry name" value="ACP-like"/>
    <property type="match status" value="6"/>
</dbReference>
<name>A0AAF0DGP4_9EURO</name>
<evidence type="ECO:0000256" key="1">
    <source>
        <dbReference type="ARBA" id="ARBA00004924"/>
    </source>
</evidence>
<dbReference type="Gene3D" id="3.30.559.10">
    <property type="entry name" value="Chloramphenicol acetyltransferase-like domain"/>
    <property type="match status" value="6"/>
</dbReference>
<dbReference type="SMART" id="SM00823">
    <property type="entry name" value="PKS_PP"/>
    <property type="match status" value="5"/>
</dbReference>
<dbReference type="SUPFAM" id="SSF52777">
    <property type="entry name" value="CoA-dependent acyltransferases"/>
    <property type="match status" value="12"/>
</dbReference>
<dbReference type="Gene3D" id="3.40.50.12780">
    <property type="entry name" value="N-terminal domain of ligase-like"/>
    <property type="match status" value="3"/>
</dbReference>
<reference evidence="9" key="1">
    <citation type="submission" date="2023-03" db="EMBL/GenBank/DDBJ databases">
        <title>Emydomyces testavorans Genome Sequence.</title>
        <authorList>
            <person name="Hoyer L."/>
        </authorList>
    </citation>
    <scope>NUCLEOTIDE SEQUENCE</scope>
    <source>
        <strain evidence="9">16-2883</strain>
    </source>
</reference>
<dbReference type="Gene3D" id="3.30.300.30">
    <property type="match status" value="3"/>
</dbReference>
<feature type="domain" description="Carrier" evidence="8">
    <location>
        <begin position="3951"/>
        <end position="4027"/>
    </location>
</feature>
<dbReference type="GO" id="GO:0031177">
    <property type="term" value="F:phosphopantetheine binding"/>
    <property type="evidence" value="ECO:0007669"/>
    <property type="project" value="InterPro"/>
</dbReference>
<dbReference type="FunFam" id="3.30.300.30:FF:000015">
    <property type="entry name" value="Nonribosomal peptide synthase SidD"/>
    <property type="match status" value="1"/>
</dbReference>
<feature type="domain" description="Carrier" evidence="8">
    <location>
        <begin position="4500"/>
        <end position="4576"/>
    </location>
</feature>
<dbReference type="InterPro" id="IPR006162">
    <property type="entry name" value="Ppantetheine_attach_site"/>
</dbReference>
<dbReference type="InterPro" id="IPR042099">
    <property type="entry name" value="ANL_N_sf"/>
</dbReference>
<dbReference type="CDD" id="cd19542">
    <property type="entry name" value="CT_NRPS-like"/>
    <property type="match status" value="2"/>
</dbReference>
<proteinExistence type="inferred from homology"/>
<dbReference type="InterPro" id="IPR023213">
    <property type="entry name" value="CAT-like_dom_sf"/>
</dbReference>
<protein>
    <recommendedName>
        <fullName evidence="6">Nonribosomal peptide synthetase sidC</fullName>
    </recommendedName>
    <alternativeName>
        <fullName evidence="7">Siderophore peptide synthetase C</fullName>
    </alternativeName>
</protein>
<sequence length="5064" mass="561471">MDGLQADTYTLFPELDYAEEPFPASVKVDWNCEISDLDLDVVVRSWAAVLRALTGEQIPVFILDGEPVKVDPAQMGFQKAEIDDSNKTKIGYTGIFKTDANGCIVHVRYSLEQGNGSIVSAGGTTSAYLSQIGKLLENNIRIILQLPYSTNNFQPSILNADPQLIPGPLFLHDMVQKDGRRSDLALEFLDKDKQMHTLTYEELHAHSTRLSLRILAALMPTQTSVPVIPVLIPQSPDLYISWLGILKSGATVCPLNIDAPPERIKFIVNDVTADVVITLKSLSERFSQVDRPLIVIAVDDDENDTNLQTTDGNVRICADSLAYVMYTSGSTGLPKGVGLSHRAATQALLAHDEHIPHFRRFLQFAAPTFDVSVFEIFFPLFRGATLVACERSLMLNDLVGVINQLKVDAAELTPTVAGELLRQKSAAPSLKVLLTIGEMLTRRVIDEFGFSGPNDGILYAMYGPTEATIHCTIASKLPTRSRVGNIGVPFKSVSAFVIPIQEPTDQGFDVLPVGCIGELAIGGPQLANGYLNRPEENRKAFFESHEYGRLYRTGDKARLHPSGELECLGRISSGQVKLRGQRMELGEVESTIFKAPGVRNVTACVVDGILVAFISSDSSNGSEYVRQVCERWLPKFMVPSDIVWMDELPRLASGKIDRKSLESSYTKMKDSDSIANLSWNSEIECTIATCIEDILSTSIKPSASLAALGLDSIKAISLTSKLRALGMSLDVWSILEADSVQEIAIMAERNITKQLPEPESTAALNSWNSIVDATHVILSSIGCSSNLQDVVPCSPMQVSMIAQSMQNKGAYSNWIELELGNGISMIEIRNAFCSVARQNEILRSGFVEITIPEHPYVQVVWESLDEAAFIECDTFHYETAFQTQSQMLNPFRIQLKTHAGQIRALVHIHHAIYDGWSWEHIMNDLGTSLEKRQCKQRPQYRTFVNYISSFLGSHGKLDSIDYWRDQLQGVSPSAWPNFQGRSDIPHRLGVTRRTFNIDIKELDVAVRNLRISRQTIFQGALGYLLGEYNGTRDVIFGSVSSGRTIPIEGIENIVGPCINTLPVRFNLENLRNVQDLLAIIHNLNRNSLVHGLIPLRDIKTVSGADPSTPLFDTLFVWQDTINGKQTSSTTIKQVASADSLEFVLTLEIEIQENTLCAKATFQESILPISQVDIFLHQLEELASIFMLRPELNLQDVNSKLPISTLSVENVEFTKHIGLPSLSDGVRKVAALDPERIAIEFLETFDPDLGSASIQKLTYFGLNIRSDRLAKQFCSFGIGPGSLVSIYLEKSLELYISILAVVKAGAGYVPITPQTPAQRAQFIISEADCRVCVTNSELLATLELPSNMFVLDSNGNQLRQCGKPDFTQHGDEPSVAYAIFTSGSTGVPKGVLVSHDNLKENIAVLSEIYPTSSGSKMLQACSPAFDVSVFEIFFTWAEGMTLCSATNDVLFRDIERAIRTLEITHLSLTPTVASLIHSRNVPKVQFLVTAGEALTAGVVKEWADIGVYQGYGPCETTNICTVKPRVSATDFLSNIGRPLKNTSAFVLAEGNSFSPVPKGAVGEFCFGGAQVALGYLNMPDLTGEKFVEHQEYSRVYRSGDYGRMLPDGSLAFVGRRDDLVKLRGQRIELGEINSAVLQDPGIKSCITLVCKDQSSGAQSLVSFYVPAADNPHDVVTDLGSSSILTKGLFDKLSKVLPSYMVPSFILPIASIPMTSNGKVDQGVLINSFFEAASEYLDLYANNAEISDNTEELSETESTIAQIVASVTSSSATSIGRHSSFYRLGMDSILAIPFSKQLKLAGLGQVDVSIIMKNDTVARLAAAIEQRVKTEATKQHQLPNFEGLFSSEFTKKVRYDVERSGKKIRKILPCTPLQEAMLSQTASDNQDSYFNHLTFAVLGDIAKLKSAWTSMIARHDILRTWFQPTNDAHFAFAQVVLDIVDLPWSSVECSSTDLKTIVEHHKGTILSGNKVVVPYVFIEFRNTTTRQTQLHLLIHHALYDGEAMAQLLQEVEQTVLGIQLPPVVPFDYYLEQMVKTDVEAADEFWSGYLSGFSPSYLVPLGPNVPNVKTKKYHTFSAYLDMPLTQVTDSCKKASVTLLSLLQAAWAKLLFCYSGFLDICFGDVSSCRILPVDGAERIVGPCFNTLPQRVKLTKNIVNGDLMLQLRKFKADVLPYQLTSLRRLQSRFGPNGSRLFDTLLLLQKSPQPLNEDIWKLIDEYGDMDFPFVCEVVPNSDKNVLELHLHCEASKVLFDNVSQMLEGYMESIRHTIQYPSARAADPSIVKSGTPPFINISKPIIEKVSDDDESDEWPEEALEVRELVSALAKVDPRHIKPGTTIYKLGLDSINAIQIAANLRTSGYEISASDILEGPTIAEIASRLKHPVINGTSTIQESFDFESFQSRHWIAISQEVGNLESDIELVRPCTTVQAGMLALFINSGGSLYFNQMCLRSIRPLHADSLKKAWQAVIDRNEMLRTGFCHVKDETSPFAMITYKAGTFDLPWHDHVSGDENDLLAHHDKAHGIEMLNKLHRPAWFLTVQALPSHTVIRFSALHALYDAHSLNLILSEVSQLYDGENLPEPVPISPVLGSIVGRGVEENQETAKIWEDLCKDMPATKFPDLNPVHTDKREIHTLTKACSKSLPAINMGCAQVGITLQAAGQAAWARLLASYVGESDITYGIVLSGRSISTEARDAVFPCLTTVPSRYKLEGSNRQLVESIMKLNALLIKGQYVPLSRLQRMAGSDTALFDTLFVYQKFTSSAENEHFWNVVEQEAVTDYPVSIELIPSLDQLEWSITFKSDILPVKQAHILLNQLEWLLLDTIFSPDCNCTHFMGADQAITCVAPRKDTYIKSPVEFLHQFVEEKANECPSKVALEFASRSSELDDKLMLRSWTYNELNQQGNKYANLLAQLEGSLPKLIGICFDKCPEAYFAILAILKLGSAYVALDPGAPIARLRFIMEDSGSNLLLCTSDKANELKKIDGIKVLALDEAGLLDGISSDRPVLENPIRGDDTCYCLYTSGSTGTPKGCEITHSNAIQAMLSFQRLFAGHWNHESRWLQFASFHFDVSVLEQYWSWSVGICVTSCPRDILFEDLAGTIRQLEITHIDLTPSLARLLQPDEVPSLCRGVFITGGEALKQEILDTWGREQVIYNGYGPTEVTIGCTMLPRATQWDKPSNIGPQFDNVSSFVFKPGTNIPVLRGGIGELCVSGPLVGRGYLNRRQLTEERFQYLDEWGERVYRTGDLVRMLHDESFCFLGRMDDQVKLRGQRLEIDEINHVIKSATEEIGQVVTMVLKHSLAGKEQLVSFIAPKHSYNKRATISIEIGSTTLNILGDIQRACHLNLPGYMIPTHIIPLTQLPLSPNNKIESKKLKEIYGSLTLEEIQNLSPQKNGKLVAMSPETKRIISIVSKLTGSDDSGVSPWSNIFQLGLDSISVISLARALREAGFNAAQPALVMKYPVISALLEELCSSNHDKGPLYQNAKQIIAAFAHKHLASLATELDVSIDMIEAVSPCTALQDGMIYKCLESQGHSYLSSFTFELSSDVNVSRLMASWRKVQGAVQILRTKFPVTVDGYAQVVLKEDNFPWFELETMEDCELVNLSQKRYVKWRSTLHRFTDRVWEIGVISGPTRRLMCLNIFHGLYDGNSLSLLLEKVPQAYFDAEKMETPSYIDALPFGPLCKQPDAESFWIQHLRNTDPQTLPSINDAFEDKLHVVTVEIPTSLRLEEVRRSLNVTEQALIHGCWLDVLRMHFGFVPTLGIVSSGRALDFDGADDVIGPLFNTIPSHIPFRGLRLVSEVVQACHDFHVSAIPFQHTPLRDIMKWTSRGADKPLFDSLFVFQKAPANANRGNSLWLPIASYAKTDYPLAFESSDDGDGSLVATIVVNDRILSSESAKRLVNQFKDSLLRFLEDQSIPLQSLNDTLTSNGTLVSNIVKEDSQAILNKASANGTSHFEWSPKAEQLRHEIARLANTDNTMVDENTSILELGLDSIDAIKLSSRLKKLGIALPVSKIMHCRTIKVMAKEIGSIQEFDDSSLVSLASLETALRASLENDGVDLTGIEHVLPATPLQEGMLAEMLSSDYTHYFNHDVLEVASHVEMDKLRAAFAKAVEANPILRTSFAQLSDPNLPYSFAQLVNSADLAVNWTETDLTGSSIDYIIEEERRYVVHDSLQSPLFRIHLLRDGAKRLLLLSIAHALYDGWSLDLLHQTIATYYFGGSCRPPSYHRVLEHIVNSASSDKGSRFWKGYLEGVQPVSFPVQTELKFHEVYRDEKAVTASSSTVITFCKGHGITPQTLGLTCWMAVLASYLRQLDVVFGTVMLGRDTAEAEDAIFPTMNSVAIRGILHGSRYEMLLYVQEMLSGILENQHFPLRKVKTLSGIGSRTLFDTLFIYQKRPTGENMDLYKSIQSASDVEYPVCAEMEISGNSVVWRVACKSTALSESDTAKLLDRIEHCFAEIVHNPNNPTVEFREETASICGLKFSIKTIEGSKILHKVESNTPSAGSWTSLEQEIRSVLSSVANVPEKDITKDTTLFHIGLDSISAIKVSSLLRKSSVILAVSDMLRAGTVQNMAQAAKLSHSKMEIQEPKAICLETLKDVDIDSLLRHHGIQSGNVENVIPATSGQIYMLEMWKLSKGTLFFPNFLFCLAGRVTKEKLENSWNEITRHLPILRTKLISTGRTDIRYVQVVSKATNNPVIWRNDLKNPLNRQHTEIEKGSRFVALYASQTTSETVAMLHIHHALYDAVSLERIMTMLSMRCYDENILPKLKIDMSQFVAFNSMNSPFEARRAFWTKYLAKASQESEFLLDESVDWPDITQNYRPSLITDVGIVDRAGRMHGVSIQSIFLAVYAKVHMKLIPGLLHRENLVVGLYLANRSHAMEGLPELVAPTLNIVPLCIESPTGRTIIQLARAIQHDIHEISNAQNSCVSLHEIAEWTGVTVNTIVNFLKYPDSTEQSSGTLPRFLPLEEVERSEVSINENSSIEAPIKSNTDESLEGFLGLVGGTSNGGTASPQDVYKPSIDVEAAVRNNSLDVGIFGPSHRINTALTNAILEEVKRELLGISNESEK</sequence>
<dbReference type="Gene3D" id="1.10.1200.10">
    <property type="entry name" value="ACP-like"/>
    <property type="match status" value="6"/>
</dbReference>
<dbReference type="FunFam" id="3.30.300.30:FF:000033">
    <property type="entry name" value="Nonribosomal siderophore peptide synthase SidC"/>
    <property type="match status" value="1"/>
</dbReference>
<dbReference type="Pfam" id="PF00550">
    <property type="entry name" value="PP-binding"/>
    <property type="match status" value="6"/>
</dbReference>
<dbReference type="InterPro" id="IPR001242">
    <property type="entry name" value="Condensation_dom"/>
</dbReference>
<evidence type="ECO:0000256" key="7">
    <source>
        <dbReference type="ARBA" id="ARBA00078302"/>
    </source>
</evidence>
<dbReference type="InterPro" id="IPR045851">
    <property type="entry name" value="AMP-bd_C_sf"/>
</dbReference>
<dbReference type="CDD" id="cd05918">
    <property type="entry name" value="A_NRPS_SidN3_like"/>
    <property type="match status" value="3"/>
</dbReference>
<dbReference type="PANTHER" id="PTHR45527:SF1">
    <property type="entry name" value="FATTY ACID SYNTHASE"/>
    <property type="match status" value="1"/>
</dbReference>
<dbReference type="GO" id="GO:0005737">
    <property type="term" value="C:cytoplasm"/>
    <property type="evidence" value="ECO:0007669"/>
    <property type="project" value="TreeGrafter"/>
</dbReference>
<dbReference type="InterPro" id="IPR000873">
    <property type="entry name" value="AMP-dep_synth/lig_dom"/>
</dbReference>
<dbReference type="PROSITE" id="PS50075">
    <property type="entry name" value="CARRIER"/>
    <property type="match status" value="6"/>
</dbReference>
<dbReference type="InterPro" id="IPR010071">
    <property type="entry name" value="AA_adenyl_dom"/>
</dbReference>
<evidence type="ECO:0000313" key="10">
    <source>
        <dbReference type="Proteomes" id="UP001219355"/>
    </source>
</evidence>
<dbReference type="InterPro" id="IPR036736">
    <property type="entry name" value="ACP-like_sf"/>
</dbReference>
<dbReference type="Proteomes" id="UP001219355">
    <property type="component" value="Chromosome 2"/>
</dbReference>
<dbReference type="PANTHER" id="PTHR45527">
    <property type="entry name" value="NONRIBOSOMAL PEPTIDE SYNTHETASE"/>
    <property type="match status" value="1"/>
</dbReference>
<feature type="domain" description="Carrier" evidence="8">
    <location>
        <begin position="678"/>
        <end position="751"/>
    </location>
</feature>
<organism evidence="9 10">
    <name type="scientific">Emydomyces testavorans</name>
    <dbReference type="NCBI Taxonomy" id="2070801"/>
    <lineage>
        <taxon>Eukaryota</taxon>
        <taxon>Fungi</taxon>
        <taxon>Dikarya</taxon>
        <taxon>Ascomycota</taxon>
        <taxon>Pezizomycotina</taxon>
        <taxon>Eurotiomycetes</taxon>
        <taxon>Eurotiomycetidae</taxon>
        <taxon>Onygenales</taxon>
        <taxon>Nannizziopsiaceae</taxon>
        <taxon>Emydomyces</taxon>
    </lineage>
</organism>
<dbReference type="EMBL" id="CP120628">
    <property type="protein sequence ID" value="WEW57918.1"/>
    <property type="molecule type" value="Genomic_DNA"/>
</dbReference>
<keyword evidence="10" id="KW-1185">Reference proteome</keyword>
<feature type="domain" description="Carrier" evidence="8">
    <location>
        <begin position="1749"/>
        <end position="1826"/>
    </location>
</feature>
<dbReference type="GO" id="GO:0031169">
    <property type="term" value="P:ferrichrome biosynthetic process"/>
    <property type="evidence" value="ECO:0007669"/>
    <property type="project" value="UniProtKB-ARBA"/>
</dbReference>
<keyword evidence="2" id="KW-0596">Phosphopantetheine</keyword>
<evidence type="ECO:0000259" key="8">
    <source>
        <dbReference type="PROSITE" id="PS50075"/>
    </source>
</evidence>
<dbReference type="NCBIfam" id="TIGR01733">
    <property type="entry name" value="AA-adenyl-dom"/>
    <property type="match status" value="2"/>
</dbReference>
<dbReference type="InterPro" id="IPR020845">
    <property type="entry name" value="AMP-binding_CS"/>
</dbReference>
<dbReference type="Gene3D" id="3.30.559.30">
    <property type="entry name" value="Nonribosomal peptide synthetase, condensation domain"/>
    <property type="match status" value="6"/>
</dbReference>
<feature type="domain" description="Carrier" evidence="8">
    <location>
        <begin position="3393"/>
        <end position="3470"/>
    </location>
</feature>
<gene>
    <name evidence="9" type="ORF">PRK78_003385</name>
</gene>
<dbReference type="InterPro" id="IPR020806">
    <property type="entry name" value="PKS_PP-bd"/>
</dbReference>
<evidence type="ECO:0000256" key="5">
    <source>
        <dbReference type="ARBA" id="ARBA00029454"/>
    </source>
</evidence>
<dbReference type="Pfam" id="PF00668">
    <property type="entry name" value="Condensation"/>
    <property type="match status" value="6"/>
</dbReference>
<evidence type="ECO:0000256" key="2">
    <source>
        <dbReference type="ARBA" id="ARBA00022450"/>
    </source>
</evidence>
<dbReference type="GO" id="GO:0043041">
    <property type="term" value="P:amino acid activation for nonribosomal peptide biosynthetic process"/>
    <property type="evidence" value="ECO:0007669"/>
    <property type="project" value="TreeGrafter"/>
</dbReference>
<dbReference type="NCBIfam" id="NF003417">
    <property type="entry name" value="PRK04813.1"/>
    <property type="match status" value="3"/>
</dbReference>
<dbReference type="FunFam" id="3.40.50.980:FF:000001">
    <property type="entry name" value="Non-ribosomal peptide synthetase"/>
    <property type="match status" value="1"/>
</dbReference>
<keyword evidence="3" id="KW-0597">Phosphoprotein</keyword>
<evidence type="ECO:0000256" key="4">
    <source>
        <dbReference type="ARBA" id="ARBA00022598"/>
    </source>
</evidence>
<dbReference type="Pfam" id="PF00501">
    <property type="entry name" value="AMP-binding"/>
    <property type="match status" value="3"/>
</dbReference>
<evidence type="ECO:0000256" key="6">
    <source>
        <dbReference type="ARBA" id="ARBA00067294"/>
    </source>
</evidence>
<evidence type="ECO:0000313" key="9">
    <source>
        <dbReference type="EMBL" id="WEW57918.1"/>
    </source>
</evidence>
<keyword evidence="4" id="KW-0436">Ligase</keyword>
<evidence type="ECO:0000256" key="3">
    <source>
        <dbReference type="ARBA" id="ARBA00022553"/>
    </source>
</evidence>
<comment type="similarity">
    <text evidence="5">Belongs to the NRP synthetase family.</text>
</comment>
<dbReference type="GO" id="GO:0016874">
    <property type="term" value="F:ligase activity"/>
    <property type="evidence" value="ECO:0007669"/>
    <property type="project" value="UniProtKB-KW"/>
</dbReference>
<comment type="pathway">
    <text evidence="1">Siderophore biosynthesis.</text>
</comment>
<dbReference type="SUPFAM" id="SSF56801">
    <property type="entry name" value="Acetyl-CoA synthetase-like"/>
    <property type="match status" value="3"/>
</dbReference>
<dbReference type="FunFam" id="3.40.50.12780:FF:000024">
    <property type="entry name" value="Nonribosomal siderophore peptide synthase SidC"/>
    <property type="match status" value="2"/>
</dbReference>
<dbReference type="PROSITE" id="PS00012">
    <property type="entry name" value="PHOSPHOPANTETHEINE"/>
    <property type="match status" value="3"/>
</dbReference>
<dbReference type="PROSITE" id="PS00455">
    <property type="entry name" value="AMP_BINDING"/>
    <property type="match status" value="1"/>
</dbReference>